<dbReference type="InterPro" id="IPR041373">
    <property type="entry name" value="RT_RNaseH"/>
</dbReference>
<dbReference type="AlphaFoldDB" id="A0A835DKN1"/>
<dbReference type="Pfam" id="PF17917">
    <property type="entry name" value="RT_RNaseH"/>
    <property type="match status" value="1"/>
</dbReference>
<comment type="caution">
    <text evidence="13">Lacks conserved residue(s) required for the propagation of feature annotation.</text>
</comment>
<dbReference type="PROSITE" id="PS00010">
    <property type="entry name" value="ASX_HYDROXYL"/>
    <property type="match status" value="1"/>
</dbReference>
<keyword evidence="9" id="KW-0378">Hydrolase</keyword>
<name>A0A835DKN1_TETSI</name>
<dbReference type="InterPro" id="IPR000742">
    <property type="entry name" value="EGF"/>
</dbReference>
<dbReference type="SMART" id="SM00179">
    <property type="entry name" value="EGF_CA"/>
    <property type="match status" value="1"/>
</dbReference>
<keyword evidence="12" id="KW-0325">Glycoprotein</keyword>
<accession>A0A835DKN1</accession>
<keyword evidence="4" id="KW-0548">Nucleotidyltransferase</keyword>
<dbReference type="InterPro" id="IPR000152">
    <property type="entry name" value="EGF-type_Asp/Asn_hydroxyl_site"/>
</dbReference>
<dbReference type="PROSITE" id="PS50026">
    <property type="entry name" value="EGF_3"/>
    <property type="match status" value="1"/>
</dbReference>
<feature type="domain" description="EGF-like" evidence="16">
    <location>
        <begin position="289"/>
        <end position="326"/>
    </location>
</feature>
<evidence type="ECO:0000256" key="3">
    <source>
        <dbReference type="ARBA" id="ARBA00022679"/>
    </source>
</evidence>
<evidence type="ECO:0000256" key="12">
    <source>
        <dbReference type="ARBA" id="ARBA00023180"/>
    </source>
</evidence>
<gene>
    <name evidence="17" type="ORF">HHK36_009012</name>
</gene>
<feature type="chain" id="PRO_5032834595" description="EGF-like domain-containing protein" evidence="15">
    <location>
        <begin position="22"/>
        <end position="788"/>
    </location>
</feature>
<sequence length="788" mass="89004">MVLKLMLQLIISLLWLKKASAVEPSYAKPNCTEKCGEVSIPYPFGIGDGCYMNKWFEITCNSTDHKLFLKSVNLEVLQVSLLQGRVVVNSPVVSDCFDPPRVRVLNGKDPVINLRGSPFYYSEIYNRFAARGCHNLAYTIQDGDVIGGCLSICNVSTRPPNGCYGLGCCQTLIPFRLQTFSVNITRAAGIRNAPVECSSAFLVEKTWFSNSLHYSLLIDHPEQVSYVPAVLEWGIANGTCDFNQTTNSSSSASCSTHAYCSKNEAEDSYNCSCEMGYSGNPYLPHGCQDVDECAERKTNRCRWNCTNTAGSYNCSCPPGYLDLSSNGDGNDCLNESKLLRSPSKVKDKDSLKIKQQKNGDTSSHTNLLQQFYDILLKYGIMLSEKKMLLGQTSIEFLGTTITNGKYVLQPHIGQSLLEFPDVLPNVKTIQQFLGLVNYMADYIPHISHQRSLLSELLRKNPPPWSASHSTTVQILKKKAQSLPLLQIPSTGNRILQTDASDEFWGAALFEDLNGHRSLCGYKSGSFKSSELHYHSTFKEILAVKHGIEKFQFHLLGHHFLIEMDMSSFPKMLSFKQKMLPNPQLLRWANWFSQWNFTVKHIKGKHNVLADFLSRKPPLPTVLTAPLCVYPLEPITHLPIDVQDTIIHFLQAKRGTQNYKAFLEATIFQHGIVFRCLPHPDYPFLAPYTIRNFYQFPKETLCFLWYLFEVYAIAFIFDVPRQFAYITQYISAHIRNYPFADSQEPLSQHLFLLLDDFFERNGPPSSSDDSPPFVGSNESTDDSDDGLYY</sequence>
<dbReference type="Gene3D" id="3.30.70.270">
    <property type="match status" value="1"/>
</dbReference>
<keyword evidence="11" id="KW-1015">Disulfide bond</keyword>
<evidence type="ECO:0000256" key="10">
    <source>
        <dbReference type="ARBA" id="ARBA00022918"/>
    </source>
</evidence>
<keyword evidence="3" id="KW-0808">Transferase</keyword>
<dbReference type="OrthoDB" id="1914518at2759"/>
<evidence type="ECO:0000256" key="8">
    <source>
        <dbReference type="ARBA" id="ARBA00022759"/>
    </source>
</evidence>
<evidence type="ECO:0000256" key="13">
    <source>
        <dbReference type="PROSITE-ProRule" id="PRU00076"/>
    </source>
</evidence>
<feature type="compositionally biased region" description="Low complexity" evidence="14">
    <location>
        <begin position="762"/>
        <end position="771"/>
    </location>
</feature>
<keyword evidence="6 15" id="KW-0732">Signal</keyword>
<dbReference type="EMBL" id="JABCRI010000006">
    <property type="protein sequence ID" value="KAF8404132.1"/>
    <property type="molecule type" value="Genomic_DNA"/>
</dbReference>
<dbReference type="Proteomes" id="UP000655225">
    <property type="component" value="Unassembled WGS sequence"/>
</dbReference>
<evidence type="ECO:0000256" key="6">
    <source>
        <dbReference type="ARBA" id="ARBA00022729"/>
    </source>
</evidence>
<evidence type="ECO:0000256" key="9">
    <source>
        <dbReference type="ARBA" id="ARBA00022801"/>
    </source>
</evidence>
<dbReference type="SUPFAM" id="SSF57196">
    <property type="entry name" value="EGF/Laminin"/>
    <property type="match status" value="1"/>
</dbReference>
<evidence type="ECO:0000313" key="17">
    <source>
        <dbReference type="EMBL" id="KAF8404132.1"/>
    </source>
</evidence>
<dbReference type="PANTHER" id="PTHR33491">
    <property type="entry name" value="OSJNBA0016N04.9 PROTEIN"/>
    <property type="match status" value="1"/>
</dbReference>
<protein>
    <recommendedName>
        <fullName evidence="16">EGF-like domain-containing protein</fullName>
    </recommendedName>
</protein>
<keyword evidence="10" id="KW-0695">RNA-directed DNA polymerase</keyword>
<dbReference type="GO" id="GO:0016787">
    <property type="term" value="F:hydrolase activity"/>
    <property type="evidence" value="ECO:0007669"/>
    <property type="project" value="UniProtKB-KW"/>
</dbReference>
<dbReference type="Pfam" id="PF13947">
    <property type="entry name" value="GUB_WAK_bind"/>
    <property type="match status" value="1"/>
</dbReference>
<dbReference type="GO" id="GO:0030247">
    <property type="term" value="F:polysaccharide binding"/>
    <property type="evidence" value="ECO:0007669"/>
    <property type="project" value="InterPro"/>
</dbReference>
<dbReference type="GO" id="GO:0004674">
    <property type="term" value="F:protein serine/threonine kinase activity"/>
    <property type="evidence" value="ECO:0007669"/>
    <property type="project" value="InterPro"/>
</dbReference>
<keyword evidence="8" id="KW-0255">Endonuclease</keyword>
<dbReference type="Pfam" id="PF08488">
    <property type="entry name" value="WAK"/>
    <property type="match status" value="1"/>
</dbReference>
<dbReference type="CDD" id="cd09274">
    <property type="entry name" value="RNase_HI_RT_Ty3"/>
    <property type="match status" value="1"/>
</dbReference>
<dbReference type="GO" id="GO:0005509">
    <property type="term" value="F:calcium ion binding"/>
    <property type="evidence" value="ECO:0007669"/>
    <property type="project" value="InterPro"/>
</dbReference>
<dbReference type="GO" id="GO:0004519">
    <property type="term" value="F:endonuclease activity"/>
    <property type="evidence" value="ECO:0007669"/>
    <property type="project" value="UniProtKB-KW"/>
</dbReference>
<dbReference type="InterPro" id="IPR043128">
    <property type="entry name" value="Rev_trsase/Diguanyl_cyclase"/>
</dbReference>
<evidence type="ECO:0000256" key="2">
    <source>
        <dbReference type="ARBA" id="ARBA00022536"/>
    </source>
</evidence>
<dbReference type="Gene3D" id="2.10.25.10">
    <property type="entry name" value="Laminin"/>
    <property type="match status" value="2"/>
</dbReference>
<dbReference type="InterPro" id="IPR001881">
    <property type="entry name" value="EGF-like_Ca-bd_dom"/>
</dbReference>
<dbReference type="CDD" id="cd00054">
    <property type="entry name" value="EGF_CA"/>
    <property type="match status" value="1"/>
</dbReference>
<keyword evidence="18" id="KW-1185">Reference proteome</keyword>
<dbReference type="InterPro" id="IPR049883">
    <property type="entry name" value="NOTCH1_EGF-like"/>
</dbReference>
<dbReference type="FunFam" id="2.10.25.10:FF:000038">
    <property type="entry name" value="Fibrillin 2"/>
    <property type="match status" value="1"/>
</dbReference>
<dbReference type="GO" id="GO:0003964">
    <property type="term" value="F:RNA-directed DNA polymerase activity"/>
    <property type="evidence" value="ECO:0007669"/>
    <property type="project" value="UniProtKB-KW"/>
</dbReference>
<feature type="compositionally biased region" description="Acidic residues" evidence="14">
    <location>
        <begin position="778"/>
        <end position="788"/>
    </location>
</feature>
<keyword evidence="7" id="KW-0677">Repeat</keyword>
<dbReference type="InterPro" id="IPR018097">
    <property type="entry name" value="EGF_Ca-bd_CS"/>
</dbReference>
<dbReference type="SUPFAM" id="SSF56672">
    <property type="entry name" value="DNA/RNA polymerases"/>
    <property type="match status" value="1"/>
</dbReference>
<dbReference type="SMART" id="SM00181">
    <property type="entry name" value="EGF"/>
    <property type="match status" value="2"/>
</dbReference>
<evidence type="ECO:0000256" key="15">
    <source>
        <dbReference type="SAM" id="SignalP"/>
    </source>
</evidence>
<evidence type="ECO:0000256" key="4">
    <source>
        <dbReference type="ARBA" id="ARBA00022695"/>
    </source>
</evidence>
<feature type="signal peptide" evidence="15">
    <location>
        <begin position="1"/>
        <end position="21"/>
    </location>
</feature>
<dbReference type="InterPro" id="IPR025287">
    <property type="entry name" value="WAK_GUB"/>
</dbReference>
<evidence type="ECO:0000313" key="18">
    <source>
        <dbReference type="Proteomes" id="UP000655225"/>
    </source>
</evidence>
<feature type="region of interest" description="Disordered" evidence="14">
    <location>
        <begin position="761"/>
        <end position="788"/>
    </location>
</feature>
<evidence type="ECO:0000256" key="7">
    <source>
        <dbReference type="ARBA" id="ARBA00022737"/>
    </source>
</evidence>
<organism evidence="17 18">
    <name type="scientific">Tetracentron sinense</name>
    <name type="common">Spur-leaf</name>
    <dbReference type="NCBI Taxonomy" id="13715"/>
    <lineage>
        <taxon>Eukaryota</taxon>
        <taxon>Viridiplantae</taxon>
        <taxon>Streptophyta</taxon>
        <taxon>Embryophyta</taxon>
        <taxon>Tracheophyta</taxon>
        <taxon>Spermatophyta</taxon>
        <taxon>Magnoliopsida</taxon>
        <taxon>Trochodendrales</taxon>
        <taxon>Trochodendraceae</taxon>
        <taxon>Tetracentron</taxon>
    </lineage>
</organism>
<evidence type="ECO:0000259" key="16">
    <source>
        <dbReference type="PROSITE" id="PS50026"/>
    </source>
</evidence>
<dbReference type="GO" id="GO:0016020">
    <property type="term" value="C:membrane"/>
    <property type="evidence" value="ECO:0007669"/>
    <property type="project" value="UniProtKB-SubCell"/>
</dbReference>
<dbReference type="Pfam" id="PF07645">
    <property type="entry name" value="EGF_CA"/>
    <property type="match status" value="1"/>
</dbReference>
<evidence type="ECO:0000256" key="1">
    <source>
        <dbReference type="ARBA" id="ARBA00004479"/>
    </source>
</evidence>
<proteinExistence type="predicted"/>
<dbReference type="PROSITE" id="PS01187">
    <property type="entry name" value="EGF_CA"/>
    <property type="match status" value="1"/>
</dbReference>
<reference evidence="17 18" key="1">
    <citation type="submission" date="2020-04" db="EMBL/GenBank/DDBJ databases">
        <title>Plant Genome Project.</title>
        <authorList>
            <person name="Zhang R.-G."/>
        </authorList>
    </citation>
    <scope>NUCLEOTIDE SEQUENCE [LARGE SCALE GENOMIC DNA]</scope>
    <source>
        <strain evidence="17">YNK0</strain>
        <tissue evidence="17">Leaf</tissue>
    </source>
</reference>
<keyword evidence="5" id="KW-0540">Nuclease</keyword>
<comment type="subcellular location">
    <subcellularLocation>
        <location evidence="1">Membrane</location>
        <topology evidence="1">Single-pass type I membrane protein</topology>
    </subcellularLocation>
</comment>
<evidence type="ECO:0000256" key="5">
    <source>
        <dbReference type="ARBA" id="ARBA00022722"/>
    </source>
</evidence>
<keyword evidence="2 13" id="KW-0245">EGF-like domain</keyword>
<comment type="caution">
    <text evidence="17">The sequence shown here is derived from an EMBL/GenBank/DDBJ whole genome shotgun (WGS) entry which is preliminary data.</text>
</comment>
<evidence type="ECO:0000256" key="11">
    <source>
        <dbReference type="ARBA" id="ARBA00023157"/>
    </source>
</evidence>
<evidence type="ECO:0000256" key="14">
    <source>
        <dbReference type="SAM" id="MobiDB-lite"/>
    </source>
</evidence>
<dbReference type="InterPro" id="IPR013695">
    <property type="entry name" value="WAK"/>
</dbReference>
<dbReference type="InterPro" id="IPR043502">
    <property type="entry name" value="DNA/RNA_pol_sf"/>
</dbReference>